<keyword evidence="3" id="KW-1185">Reference proteome</keyword>
<gene>
    <name evidence="2" type="ORF">ACFFX0_24085</name>
</gene>
<proteinExistence type="predicted"/>
<reference evidence="2 3" key="1">
    <citation type="submission" date="2024-09" db="EMBL/GenBank/DDBJ databases">
        <authorList>
            <person name="Sun Q."/>
            <person name="Mori K."/>
        </authorList>
    </citation>
    <scope>NUCLEOTIDE SEQUENCE [LARGE SCALE GENOMIC DNA]</scope>
    <source>
        <strain evidence="2 3">CCM 7609</strain>
    </source>
</reference>
<protein>
    <submittedName>
        <fullName evidence="2">Uncharacterized protein</fullName>
    </submittedName>
</protein>
<comment type="caution">
    <text evidence="2">The sequence shown here is derived from an EMBL/GenBank/DDBJ whole genome shotgun (WGS) entry which is preliminary data.</text>
</comment>
<evidence type="ECO:0000313" key="2">
    <source>
        <dbReference type="EMBL" id="MFB9074108.1"/>
    </source>
</evidence>
<sequence length="53" mass="5619">MSSAVVVRTNRLIHSSTLSSTPNKEPDGLDEADEADGSAWISEESIASRSKGE</sequence>
<evidence type="ECO:0000313" key="3">
    <source>
        <dbReference type="Proteomes" id="UP001589575"/>
    </source>
</evidence>
<accession>A0ABV5G575</accession>
<feature type="compositionally biased region" description="Polar residues" evidence="1">
    <location>
        <begin position="12"/>
        <end position="23"/>
    </location>
</feature>
<feature type="region of interest" description="Disordered" evidence="1">
    <location>
        <begin position="1"/>
        <end position="53"/>
    </location>
</feature>
<dbReference type="Proteomes" id="UP001589575">
    <property type="component" value="Unassembled WGS sequence"/>
</dbReference>
<organism evidence="2 3">
    <name type="scientific">Citricoccus parietis</name>
    <dbReference type="NCBI Taxonomy" id="592307"/>
    <lineage>
        <taxon>Bacteria</taxon>
        <taxon>Bacillati</taxon>
        <taxon>Actinomycetota</taxon>
        <taxon>Actinomycetes</taxon>
        <taxon>Micrococcales</taxon>
        <taxon>Micrococcaceae</taxon>
        <taxon>Citricoccus</taxon>
    </lineage>
</organism>
<name>A0ABV5G575_9MICC</name>
<dbReference type="EMBL" id="JBHMFI010000002">
    <property type="protein sequence ID" value="MFB9074108.1"/>
    <property type="molecule type" value="Genomic_DNA"/>
</dbReference>
<evidence type="ECO:0000256" key="1">
    <source>
        <dbReference type="SAM" id="MobiDB-lite"/>
    </source>
</evidence>